<evidence type="ECO:0000313" key="3">
    <source>
        <dbReference type="Proteomes" id="UP000799766"/>
    </source>
</evidence>
<proteinExistence type="predicted"/>
<dbReference type="PANTHER" id="PTHR21310">
    <property type="entry name" value="AMINOGLYCOSIDE PHOSPHOTRANSFERASE-RELATED-RELATED"/>
    <property type="match status" value="1"/>
</dbReference>
<dbReference type="SUPFAM" id="SSF56112">
    <property type="entry name" value="Protein kinase-like (PK-like)"/>
    <property type="match status" value="1"/>
</dbReference>
<dbReference type="InterPro" id="IPR002575">
    <property type="entry name" value="Aminoglycoside_PTrfase"/>
</dbReference>
<accession>A0A6A6NVW5</accession>
<gene>
    <name evidence="2" type="ORF">BDY21DRAFT_349797</name>
</gene>
<organism evidence="2 3">
    <name type="scientific">Lineolata rhizophorae</name>
    <dbReference type="NCBI Taxonomy" id="578093"/>
    <lineage>
        <taxon>Eukaryota</taxon>
        <taxon>Fungi</taxon>
        <taxon>Dikarya</taxon>
        <taxon>Ascomycota</taxon>
        <taxon>Pezizomycotina</taxon>
        <taxon>Dothideomycetes</taxon>
        <taxon>Dothideomycetes incertae sedis</taxon>
        <taxon>Lineolatales</taxon>
        <taxon>Lineolataceae</taxon>
        <taxon>Lineolata</taxon>
    </lineage>
</organism>
<dbReference type="GO" id="GO:0016301">
    <property type="term" value="F:kinase activity"/>
    <property type="evidence" value="ECO:0007669"/>
    <property type="project" value="UniProtKB-KW"/>
</dbReference>
<sequence length="294" mass="34239">MSISLPFYRAPEQLPSPLPTLQDIEAATKELPTIRNPDYDGRIVAIRDQYVVKYGTYVAENEGQTLLFIEQHLRIPIPRLYAMYRHDGKLYLVMELIPGTELRLLWPSLSAEDKRSIAEQLRGIFDKLRSLPSPGYFGSIAKRPLRHRYFLERNNDPIITGPFDREEDLSLALAKRSEQNWRDNGRHGWVSDFFARHLPTSLKGHQPTFTHSDLHPQNILIREVVNAGSQDASYEVSAIVDWETAGWYPAYWEYAAAFALFQWVDDWPLFFEKFIDPWPLEASMLKFVHQDLEF</sequence>
<protein>
    <submittedName>
        <fullName evidence="2">Kinase-like domain-containing protein</fullName>
    </submittedName>
</protein>
<dbReference type="InterPro" id="IPR051678">
    <property type="entry name" value="AGP_Transferase"/>
</dbReference>
<keyword evidence="2" id="KW-0418">Kinase</keyword>
<dbReference type="Gene3D" id="3.90.1200.10">
    <property type="match status" value="1"/>
</dbReference>
<dbReference type="OrthoDB" id="4177236at2759"/>
<dbReference type="AlphaFoldDB" id="A0A6A6NVW5"/>
<keyword evidence="3" id="KW-1185">Reference proteome</keyword>
<dbReference type="Proteomes" id="UP000799766">
    <property type="component" value="Unassembled WGS sequence"/>
</dbReference>
<dbReference type="Pfam" id="PF01636">
    <property type="entry name" value="APH"/>
    <property type="match status" value="1"/>
</dbReference>
<name>A0A6A6NVW5_9PEZI</name>
<evidence type="ECO:0000313" key="2">
    <source>
        <dbReference type="EMBL" id="KAF2455602.1"/>
    </source>
</evidence>
<reference evidence="2" key="1">
    <citation type="journal article" date="2020" name="Stud. Mycol.">
        <title>101 Dothideomycetes genomes: a test case for predicting lifestyles and emergence of pathogens.</title>
        <authorList>
            <person name="Haridas S."/>
            <person name="Albert R."/>
            <person name="Binder M."/>
            <person name="Bloem J."/>
            <person name="Labutti K."/>
            <person name="Salamov A."/>
            <person name="Andreopoulos B."/>
            <person name="Baker S."/>
            <person name="Barry K."/>
            <person name="Bills G."/>
            <person name="Bluhm B."/>
            <person name="Cannon C."/>
            <person name="Castanera R."/>
            <person name="Culley D."/>
            <person name="Daum C."/>
            <person name="Ezra D."/>
            <person name="Gonzalez J."/>
            <person name="Henrissat B."/>
            <person name="Kuo A."/>
            <person name="Liang C."/>
            <person name="Lipzen A."/>
            <person name="Lutzoni F."/>
            <person name="Magnuson J."/>
            <person name="Mondo S."/>
            <person name="Nolan M."/>
            <person name="Ohm R."/>
            <person name="Pangilinan J."/>
            <person name="Park H.-J."/>
            <person name="Ramirez L."/>
            <person name="Alfaro M."/>
            <person name="Sun H."/>
            <person name="Tritt A."/>
            <person name="Yoshinaga Y."/>
            <person name="Zwiers L.-H."/>
            <person name="Turgeon B."/>
            <person name="Goodwin S."/>
            <person name="Spatafora J."/>
            <person name="Crous P."/>
            <person name="Grigoriev I."/>
        </authorList>
    </citation>
    <scope>NUCLEOTIDE SEQUENCE</scope>
    <source>
        <strain evidence="2">ATCC 16933</strain>
    </source>
</reference>
<dbReference type="InterPro" id="IPR011009">
    <property type="entry name" value="Kinase-like_dom_sf"/>
</dbReference>
<dbReference type="PANTHER" id="PTHR21310:SF48">
    <property type="entry name" value="AMINOGLYCOSIDE PHOSPHOTRANSFERASE DOMAIN-CONTAINING PROTEIN"/>
    <property type="match status" value="1"/>
</dbReference>
<keyword evidence="2" id="KW-0808">Transferase</keyword>
<feature type="domain" description="Aminoglycoside phosphotransferase" evidence="1">
    <location>
        <begin position="59"/>
        <end position="264"/>
    </location>
</feature>
<evidence type="ECO:0000259" key="1">
    <source>
        <dbReference type="Pfam" id="PF01636"/>
    </source>
</evidence>
<dbReference type="CDD" id="cd05120">
    <property type="entry name" value="APH_ChoK_like"/>
    <property type="match status" value="1"/>
</dbReference>
<dbReference type="EMBL" id="MU001686">
    <property type="protein sequence ID" value="KAF2455602.1"/>
    <property type="molecule type" value="Genomic_DNA"/>
</dbReference>